<protein>
    <submittedName>
        <fullName evidence="1">Uncharacterized protein</fullName>
    </submittedName>
</protein>
<proteinExistence type="predicted"/>
<comment type="caution">
    <text evidence="1">The sequence shown here is derived from an EMBL/GenBank/DDBJ whole genome shotgun (WGS) entry which is preliminary data.</text>
</comment>
<evidence type="ECO:0000313" key="1">
    <source>
        <dbReference type="EMBL" id="KAG0430665.1"/>
    </source>
</evidence>
<sequence>MAVPTPIPTRTAAKRENISTTIKPDIYMTVNSRQRQRNLQILDLLQGSFTDDTKERQFLDLGCGTGDFTRDHLLPRCPKVERLVAVDVSEEMVEYARKHFAHPMICYDVLDTAAKDVTEFVKRYGTLMGMNCISTLVTEEEKPLLLEDVAEITAKCKLVRLLWYL</sequence>
<gene>
    <name evidence="1" type="ORF">HPB47_022483</name>
</gene>
<organism evidence="1 2">
    <name type="scientific">Ixodes persulcatus</name>
    <name type="common">Taiga tick</name>
    <dbReference type="NCBI Taxonomy" id="34615"/>
    <lineage>
        <taxon>Eukaryota</taxon>
        <taxon>Metazoa</taxon>
        <taxon>Ecdysozoa</taxon>
        <taxon>Arthropoda</taxon>
        <taxon>Chelicerata</taxon>
        <taxon>Arachnida</taxon>
        <taxon>Acari</taxon>
        <taxon>Parasitiformes</taxon>
        <taxon>Ixodida</taxon>
        <taxon>Ixodoidea</taxon>
        <taxon>Ixodidae</taxon>
        <taxon>Ixodinae</taxon>
        <taxon>Ixodes</taxon>
    </lineage>
</organism>
<evidence type="ECO:0000313" key="2">
    <source>
        <dbReference type="Proteomes" id="UP000805193"/>
    </source>
</evidence>
<accession>A0AC60Q9Z4</accession>
<dbReference type="EMBL" id="JABSTQ010009301">
    <property type="protein sequence ID" value="KAG0430665.1"/>
    <property type="molecule type" value="Genomic_DNA"/>
</dbReference>
<keyword evidence="2" id="KW-1185">Reference proteome</keyword>
<dbReference type="Proteomes" id="UP000805193">
    <property type="component" value="Unassembled WGS sequence"/>
</dbReference>
<name>A0AC60Q9Z4_IXOPE</name>
<reference evidence="1 2" key="1">
    <citation type="journal article" date="2020" name="Cell">
        <title>Large-Scale Comparative Analyses of Tick Genomes Elucidate Their Genetic Diversity and Vector Capacities.</title>
        <authorList>
            <consortium name="Tick Genome and Microbiome Consortium (TIGMIC)"/>
            <person name="Jia N."/>
            <person name="Wang J."/>
            <person name="Shi W."/>
            <person name="Du L."/>
            <person name="Sun Y."/>
            <person name="Zhan W."/>
            <person name="Jiang J.F."/>
            <person name="Wang Q."/>
            <person name="Zhang B."/>
            <person name="Ji P."/>
            <person name="Bell-Sakyi L."/>
            <person name="Cui X.M."/>
            <person name="Yuan T.T."/>
            <person name="Jiang B.G."/>
            <person name="Yang W.F."/>
            <person name="Lam T.T."/>
            <person name="Chang Q.C."/>
            <person name="Ding S.J."/>
            <person name="Wang X.J."/>
            <person name="Zhu J.G."/>
            <person name="Ruan X.D."/>
            <person name="Zhao L."/>
            <person name="Wei J.T."/>
            <person name="Ye R.Z."/>
            <person name="Que T.C."/>
            <person name="Du C.H."/>
            <person name="Zhou Y.H."/>
            <person name="Cheng J.X."/>
            <person name="Dai P.F."/>
            <person name="Guo W.B."/>
            <person name="Han X.H."/>
            <person name="Huang E.J."/>
            <person name="Li L.F."/>
            <person name="Wei W."/>
            <person name="Gao Y.C."/>
            <person name="Liu J.Z."/>
            <person name="Shao H.Z."/>
            <person name="Wang X."/>
            <person name="Wang C.C."/>
            <person name="Yang T.C."/>
            <person name="Huo Q.B."/>
            <person name="Li W."/>
            <person name="Chen H.Y."/>
            <person name="Chen S.E."/>
            <person name="Zhou L.G."/>
            <person name="Ni X.B."/>
            <person name="Tian J.H."/>
            <person name="Sheng Y."/>
            <person name="Liu T."/>
            <person name="Pan Y.S."/>
            <person name="Xia L.Y."/>
            <person name="Li J."/>
            <person name="Zhao F."/>
            <person name="Cao W.C."/>
        </authorList>
    </citation>
    <scope>NUCLEOTIDE SEQUENCE [LARGE SCALE GENOMIC DNA]</scope>
    <source>
        <strain evidence="1">Iper-2018</strain>
    </source>
</reference>